<keyword evidence="3" id="KW-1133">Transmembrane helix</keyword>
<evidence type="ECO:0000256" key="3">
    <source>
        <dbReference type="SAM" id="Phobius"/>
    </source>
</evidence>
<dbReference type="Proteomes" id="UP000252357">
    <property type="component" value="Unassembled WGS sequence"/>
</dbReference>
<dbReference type="InterPro" id="IPR045584">
    <property type="entry name" value="Pilin-like"/>
</dbReference>
<dbReference type="PANTHER" id="PTHR30093">
    <property type="entry name" value="GENERAL SECRETION PATHWAY PROTEIN G"/>
    <property type="match status" value="1"/>
</dbReference>
<keyword evidence="2" id="KW-0488">Methylation</keyword>
<dbReference type="InterPro" id="IPR012902">
    <property type="entry name" value="N_methyl_site"/>
</dbReference>
<dbReference type="OrthoDB" id="8607132at2"/>
<protein>
    <submittedName>
        <fullName evidence="4">Prepilin-type N-terminal cleavage/methylation domain-containing protein</fullName>
    </submittedName>
</protein>
<dbReference type="PROSITE" id="PS00409">
    <property type="entry name" value="PROKAR_NTER_METHYL"/>
    <property type="match status" value="1"/>
</dbReference>
<dbReference type="NCBIfam" id="TIGR02532">
    <property type="entry name" value="IV_pilin_GFxxxE"/>
    <property type="match status" value="1"/>
</dbReference>
<evidence type="ECO:0000313" key="5">
    <source>
        <dbReference type="Proteomes" id="UP000252357"/>
    </source>
</evidence>
<dbReference type="PANTHER" id="PTHR30093:SF34">
    <property type="entry name" value="PREPILIN PEPTIDASE-DEPENDENT PROTEIN D"/>
    <property type="match status" value="1"/>
</dbReference>
<dbReference type="EMBL" id="QPGB01000003">
    <property type="protein sequence ID" value="RCS57602.1"/>
    <property type="molecule type" value="Genomic_DNA"/>
</dbReference>
<comment type="caution">
    <text evidence="4">The sequence shown here is derived from an EMBL/GenBank/DDBJ whole genome shotgun (WGS) entry which is preliminary data.</text>
</comment>
<evidence type="ECO:0000313" key="4">
    <source>
        <dbReference type="EMBL" id="RCS57602.1"/>
    </source>
</evidence>
<gene>
    <name evidence="4" type="ORF">DU000_08355</name>
</gene>
<reference evidence="4 5" key="1">
    <citation type="journal article" date="2018" name="Int. J. Syst. Evol. Microbiol.">
        <title>Parvibium lacunae gen. nov., sp. nov., a new member of the family Alcaligenaceae isolated from a freshwater pond.</title>
        <authorList>
            <person name="Chen W.M."/>
            <person name="Xie P.B."/>
            <person name="Hsu M.Y."/>
            <person name="Sheu S.Y."/>
        </authorList>
    </citation>
    <scope>NUCLEOTIDE SEQUENCE [LARGE SCALE GENOMIC DNA]</scope>
    <source>
        <strain evidence="4 5">KMB9</strain>
    </source>
</reference>
<organism evidence="4 5">
    <name type="scientific">Parvibium lacunae</name>
    <dbReference type="NCBI Taxonomy" id="1888893"/>
    <lineage>
        <taxon>Bacteria</taxon>
        <taxon>Pseudomonadati</taxon>
        <taxon>Pseudomonadota</taxon>
        <taxon>Betaproteobacteria</taxon>
        <taxon>Burkholderiales</taxon>
        <taxon>Alcaligenaceae</taxon>
        <taxon>Parvibium</taxon>
    </lineage>
</organism>
<dbReference type="Gene3D" id="3.30.700.10">
    <property type="entry name" value="Glycoprotein, Type 4 Pilin"/>
    <property type="match status" value="1"/>
</dbReference>
<name>A0A368L267_9BURK</name>
<keyword evidence="5" id="KW-1185">Reference proteome</keyword>
<comment type="similarity">
    <text evidence="1">Belongs to the N-Me-Phe pilin family.</text>
</comment>
<keyword evidence="3" id="KW-0472">Membrane</keyword>
<dbReference type="Pfam" id="PF07963">
    <property type="entry name" value="N_methyl"/>
    <property type="match status" value="1"/>
</dbReference>
<proteinExistence type="inferred from homology"/>
<feature type="transmembrane region" description="Helical" evidence="3">
    <location>
        <begin position="7"/>
        <end position="28"/>
    </location>
</feature>
<sequence length="171" mass="17373">MQKVQRGFTLIELMIVVAIIGILAAVAVPQYNDYISRARMSKVAEYAKPLQKAVGDFYSYSGDLGGANARVALVANAWVPAMTLGGLAFSNAPAPDLTILSAAPTFTAGAANGVTTITLPVVSLGTGCVAGNVTVASNAIAGAGLRWTWAGGGAWPAASVCGKEMAKWNAG</sequence>
<evidence type="ECO:0000256" key="2">
    <source>
        <dbReference type="ARBA" id="ARBA00022481"/>
    </source>
</evidence>
<dbReference type="AlphaFoldDB" id="A0A368L267"/>
<keyword evidence="3" id="KW-0812">Transmembrane</keyword>
<accession>A0A368L267</accession>
<evidence type="ECO:0000256" key="1">
    <source>
        <dbReference type="ARBA" id="ARBA00005233"/>
    </source>
</evidence>
<dbReference type="SUPFAM" id="SSF54523">
    <property type="entry name" value="Pili subunits"/>
    <property type="match status" value="1"/>
</dbReference>